<keyword evidence="2" id="KW-1003">Cell membrane</keyword>
<comment type="subcellular location">
    <subcellularLocation>
        <location evidence="1">Cell membrane</location>
        <topology evidence="1">Multi-pass membrane protein</topology>
    </subcellularLocation>
</comment>
<dbReference type="PANTHER" id="PTHR33931">
    <property type="entry name" value="HOLIN-LIKE PROTEIN CIDA-RELATED"/>
    <property type="match status" value="1"/>
</dbReference>
<accession>A2SLU1</accession>
<dbReference type="STRING" id="420662.Mpe_A3577"/>
<dbReference type="EMBL" id="CP000555">
    <property type="protein sequence ID" value="ABM96530.1"/>
    <property type="molecule type" value="Genomic_DNA"/>
</dbReference>
<evidence type="ECO:0000256" key="6">
    <source>
        <dbReference type="SAM" id="Phobius"/>
    </source>
</evidence>
<protein>
    <submittedName>
        <fullName evidence="7">Putative integral membrane protein</fullName>
    </submittedName>
</protein>
<evidence type="ECO:0000256" key="5">
    <source>
        <dbReference type="ARBA" id="ARBA00023136"/>
    </source>
</evidence>
<organism evidence="7 8">
    <name type="scientific">Methylibium petroleiphilum (strain ATCC BAA-1232 / LMG 22953 / PM1)</name>
    <dbReference type="NCBI Taxonomy" id="420662"/>
    <lineage>
        <taxon>Bacteria</taxon>
        <taxon>Pseudomonadati</taxon>
        <taxon>Pseudomonadota</taxon>
        <taxon>Betaproteobacteria</taxon>
        <taxon>Burkholderiales</taxon>
        <taxon>Sphaerotilaceae</taxon>
        <taxon>Methylibium</taxon>
    </lineage>
</organism>
<dbReference type="InterPro" id="IPR005538">
    <property type="entry name" value="LrgA/CidA"/>
</dbReference>
<feature type="transmembrane region" description="Helical" evidence="6">
    <location>
        <begin position="25"/>
        <end position="42"/>
    </location>
</feature>
<evidence type="ECO:0000313" key="7">
    <source>
        <dbReference type="EMBL" id="ABM96530.1"/>
    </source>
</evidence>
<dbReference type="KEGG" id="mpt:Mpe_A3577"/>
<evidence type="ECO:0000256" key="3">
    <source>
        <dbReference type="ARBA" id="ARBA00022692"/>
    </source>
</evidence>
<evidence type="ECO:0000256" key="2">
    <source>
        <dbReference type="ARBA" id="ARBA00022475"/>
    </source>
</evidence>
<dbReference type="eggNOG" id="COG1380">
    <property type="taxonomic scope" value="Bacteria"/>
</dbReference>
<dbReference type="Pfam" id="PF03788">
    <property type="entry name" value="LrgA"/>
    <property type="match status" value="1"/>
</dbReference>
<proteinExistence type="predicted"/>
<keyword evidence="4 6" id="KW-1133">Transmembrane helix</keyword>
<dbReference type="RefSeq" id="WP_011831150.1">
    <property type="nucleotide sequence ID" value="NC_008825.1"/>
</dbReference>
<dbReference type="Proteomes" id="UP000000366">
    <property type="component" value="Chromosome"/>
</dbReference>
<keyword evidence="8" id="KW-1185">Reference proteome</keyword>
<keyword evidence="3 6" id="KW-0812">Transmembrane</keyword>
<dbReference type="GO" id="GO:0005886">
    <property type="term" value="C:plasma membrane"/>
    <property type="evidence" value="ECO:0007669"/>
    <property type="project" value="UniProtKB-SubCell"/>
</dbReference>
<gene>
    <name evidence="7" type="ordered locus">Mpe_A3577</name>
</gene>
<sequence length="125" mass="13113">MIQGLAALLLFQSLGEAIAQLTHAPVPGPVIGLVLLLAGLLLRQRVGKPAWAPLEQAADGLLAHLSIFFIPAAVGVMLYWEPLVREGLAWVVALVASTAAAIAVTAWFLSRRLGSDDTDDEAPAP</sequence>
<dbReference type="AlphaFoldDB" id="A2SLU1"/>
<reference evidence="7 8" key="1">
    <citation type="journal article" date="2007" name="J. Bacteriol.">
        <title>Whole-genome analysis of the methyl tert-butyl ether-degrading beta-proteobacterium Methylibium petroleiphilum PM1.</title>
        <authorList>
            <person name="Kane S.R."/>
            <person name="Chakicherla A.Y."/>
            <person name="Chain P.S.G."/>
            <person name="Schmidt R."/>
            <person name="Shin M.W."/>
            <person name="Legler T.C."/>
            <person name="Scow K.M."/>
            <person name="Larimer F.W."/>
            <person name="Lucas S.M."/>
            <person name="Richardson P.M."/>
            <person name="Hristova K.R."/>
        </authorList>
    </citation>
    <scope>NUCLEOTIDE SEQUENCE [LARGE SCALE GENOMIC DNA]</scope>
    <source>
        <strain evidence="8">ATCC BAA-1232 / LMG 22953 / PM1</strain>
    </source>
</reference>
<feature type="transmembrane region" description="Helical" evidence="6">
    <location>
        <begin position="87"/>
        <end position="109"/>
    </location>
</feature>
<dbReference type="PANTHER" id="PTHR33931:SF2">
    <property type="entry name" value="HOLIN-LIKE PROTEIN CIDA"/>
    <property type="match status" value="1"/>
</dbReference>
<feature type="transmembrane region" description="Helical" evidence="6">
    <location>
        <begin position="62"/>
        <end position="81"/>
    </location>
</feature>
<evidence type="ECO:0000256" key="4">
    <source>
        <dbReference type="ARBA" id="ARBA00022989"/>
    </source>
</evidence>
<name>A2SLU1_METPP</name>
<evidence type="ECO:0000256" key="1">
    <source>
        <dbReference type="ARBA" id="ARBA00004651"/>
    </source>
</evidence>
<keyword evidence="5 6" id="KW-0472">Membrane</keyword>
<dbReference type="HOGENOM" id="CLU_113736_4_3_4"/>
<evidence type="ECO:0000313" key="8">
    <source>
        <dbReference type="Proteomes" id="UP000000366"/>
    </source>
</evidence>